<feature type="transmembrane region" description="Helical" evidence="6">
    <location>
        <begin position="149"/>
        <end position="170"/>
    </location>
</feature>
<dbReference type="Pfam" id="PF01810">
    <property type="entry name" value="LysE"/>
    <property type="match status" value="1"/>
</dbReference>
<keyword evidence="8" id="KW-1185">Reference proteome</keyword>
<feature type="transmembrane region" description="Helical" evidence="6">
    <location>
        <begin position="114"/>
        <end position="133"/>
    </location>
</feature>
<evidence type="ECO:0000256" key="3">
    <source>
        <dbReference type="ARBA" id="ARBA00022692"/>
    </source>
</evidence>
<sequence>MEYLISLLLGFFIAFIGIIPPGMLNMMVAKLSVNETKKAGLLFGYGAAFIVMVQCFVGLYFAKFLESHPVVSENLKKFAVFIFIILTVVFIYNGLKKPKPPKEEVTIKSKKNRFLYGVVLSSFNMFAIPYYVFASLTLSSKNIFDFSPLANFCFVIGAGLGTLLVFYIYAAVFRKIEDKVGFLIKNINFIIAAITGIVAISSLYKLVAS</sequence>
<feature type="transmembrane region" description="Helical" evidence="6">
    <location>
        <begin position="182"/>
        <end position="204"/>
    </location>
</feature>
<evidence type="ECO:0000256" key="4">
    <source>
        <dbReference type="ARBA" id="ARBA00022989"/>
    </source>
</evidence>
<name>A0A6I4IT88_9FLAO</name>
<evidence type="ECO:0000256" key="5">
    <source>
        <dbReference type="ARBA" id="ARBA00023136"/>
    </source>
</evidence>
<keyword evidence="2" id="KW-1003">Cell membrane</keyword>
<reference evidence="8" key="1">
    <citation type="submission" date="2019-05" db="EMBL/GenBank/DDBJ databases">
        <title>Flavobacterium profundi sp. nov., isolated from a deep-sea seamount.</title>
        <authorList>
            <person name="Zhang D.-C."/>
        </authorList>
    </citation>
    <scope>NUCLEOTIDE SEQUENCE [LARGE SCALE GENOMIC DNA]</scope>
    <source>
        <strain evidence="8">TP390</strain>
    </source>
</reference>
<evidence type="ECO:0000313" key="8">
    <source>
        <dbReference type="Proteomes" id="UP000431264"/>
    </source>
</evidence>
<dbReference type="InterPro" id="IPR001123">
    <property type="entry name" value="LeuE-type"/>
</dbReference>
<feature type="transmembrane region" description="Helical" evidence="6">
    <location>
        <begin position="74"/>
        <end position="93"/>
    </location>
</feature>
<dbReference type="RefSeq" id="WP_140998437.1">
    <property type="nucleotide sequence ID" value="NZ_VDCZ01000010.1"/>
</dbReference>
<keyword evidence="3 6" id="KW-0812">Transmembrane</keyword>
<accession>A0A6I4IT88</accession>
<proteinExistence type="predicted"/>
<protein>
    <submittedName>
        <fullName evidence="7">Lysine transporter LysE</fullName>
    </submittedName>
</protein>
<dbReference type="OrthoDB" id="1451945at2"/>
<evidence type="ECO:0000313" key="7">
    <source>
        <dbReference type="EMBL" id="MVO10065.1"/>
    </source>
</evidence>
<feature type="transmembrane region" description="Helical" evidence="6">
    <location>
        <begin position="6"/>
        <end position="28"/>
    </location>
</feature>
<feature type="transmembrane region" description="Helical" evidence="6">
    <location>
        <begin position="40"/>
        <end position="62"/>
    </location>
</feature>
<dbReference type="EMBL" id="WQLW01000010">
    <property type="protein sequence ID" value="MVO10065.1"/>
    <property type="molecule type" value="Genomic_DNA"/>
</dbReference>
<keyword evidence="4 6" id="KW-1133">Transmembrane helix</keyword>
<comment type="caution">
    <text evidence="7">The sequence shown here is derived from an EMBL/GenBank/DDBJ whole genome shotgun (WGS) entry which is preliminary data.</text>
</comment>
<evidence type="ECO:0000256" key="2">
    <source>
        <dbReference type="ARBA" id="ARBA00022475"/>
    </source>
</evidence>
<comment type="subcellular location">
    <subcellularLocation>
        <location evidence="1">Cell membrane</location>
        <topology evidence="1">Multi-pass membrane protein</topology>
    </subcellularLocation>
</comment>
<dbReference type="GO" id="GO:0005886">
    <property type="term" value="C:plasma membrane"/>
    <property type="evidence" value="ECO:0007669"/>
    <property type="project" value="UniProtKB-SubCell"/>
</dbReference>
<dbReference type="AlphaFoldDB" id="A0A6I4IT88"/>
<dbReference type="Proteomes" id="UP000431264">
    <property type="component" value="Unassembled WGS sequence"/>
</dbReference>
<evidence type="ECO:0000256" key="6">
    <source>
        <dbReference type="SAM" id="Phobius"/>
    </source>
</evidence>
<dbReference type="GO" id="GO:0006865">
    <property type="term" value="P:amino acid transport"/>
    <property type="evidence" value="ECO:0007669"/>
    <property type="project" value="InterPro"/>
</dbReference>
<gene>
    <name evidence="7" type="ORF">GOQ30_12910</name>
</gene>
<organism evidence="7 8">
    <name type="scientific">Flavobacterium profundi</name>
    <dbReference type="NCBI Taxonomy" id="1774945"/>
    <lineage>
        <taxon>Bacteria</taxon>
        <taxon>Pseudomonadati</taxon>
        <taxon>Bacteroidota</taxon>
        <taxon>Flavobacteriia</taxon>
        <taxon>Flavobacteriales</taxon>
        <taxon>Flavobacteriaceae</taxon>
        <taxon>Flavobacterium</taxon>
    </lineage>
</organism>
<keyword evidence="5 6" id="KW-0472">Membrane</keyword>
<evidence type="ECO:0000256" key="1">
    <source>
        <dbReference type="ARBA" id="ARBA00004651"/>
    </source>
</evidence>